<feature type="domain" description="Transcription regulator AsnC/Lrp ligand binding" evidence="1">
    <location>
        <begin position="6"/>
        <end position="75"/>
    </location>
</feature>
<sequence>MVHAYVLVKTSAGKSSGVLESIGAVEPVTTAHVVAGNYDVIAEVDAPEVYDVLRAVSSDLQSLDGVLDTKTYLAMD</sequence>
<dbReference type="SUPFAM" id="SSF54909">
    <property type="entry name" value="Dimeric alpha+beta barrel"/>
    <property type="match status" value="1"/>
</dbReference>
<dbReference type="InterPro" id="IPR011008">
    <property type="entry name" value="Dimeric_a/b-barrel"/>
</dbReference>
<dbReference type="EMBL" id="JBHSAQ010000001">
    <property type="protein sequence ID" value="MFC3957008.1"/>
    <property type="molecule type" value="Genomic_DNA"/>
</dbReference>
<dbReference type="Pfam" id="PF01037">
    <property type="entry name" value="AsnC_trans_reg"/>
    <property type="match status" value="1"/>
</dbReference>
<evidence type="ECO:0000259" key="1">
    <source>
        <dbReference type="Pfam" id="PF01037"/>
    </source>
</evidence>
<protein>
    <submittedName>
        <fullName evidence="2">Lrp/AsnC ligand binding domain-containing protein</fullName>
    </submittedName>
</protein>
<proteinExistence type="predicted"/>
<gene>
    <name evidence="2" type="ORF">ACFOUR_01290</name>
</gene>
<dbReference type="InterPro" id="IPR019887">
    <property type="entry name" value="Tscrpt_reg_AsnC/Lrp_C"/>
</dbReference>
<name>A0ABD5NJY7_9EURY</name>
<evidence type="ECO:0000313" key="2">
    <source>
        <dbReference type="EMBL" id="MFC3957008.1"/>
    </source>
</evidence>
<dbReference type="GeneID" id="73904830"/>
<comment type="caution">
    <text evidence="2">The sequence shown here is derived from an EMBL/GenBank/DDBJ whole genome shotgun (WGS) entry which is preliminary data.</text>
</comment>
<keyword evidence="3" id="KW-1185">Reference proteome</keyword>
<evidence type="ECO:0000313" key="3">
    <source>
        <dbReference type="Proteomes" id="UP001595846"/>
    </source>
</evidence>
<reference evidence="2 3" key="1">
    <citation type="journal article" date="2019" name="Int. J. Syst. Evol. Microbiol.">
        <title>The Global Catalogue of Microorganisms (GCM) 10K type strain sequencing project: providing services to taxonomists for standard genome sequencing and annotation.</title>
        <authorList>
            <consortium name="The Broad Institute Genomics Platform"/>
            <consortium name="The Broad Institute Genome Sequencing Center for Infectious Disease"/>
            <person name="Wu L."/>
            <person name="Ma J."/>
        </authorList>
    </citation>
    <scope>NUCLEOTIDE SEQUENCE [LARGE SCALE GENOMIC DNA]</scope>
    <source>
        <strain evidence="2 3">IBRC-M 10256</strain>
    </source>
</reference>
<organism evidence="2 3">
    <name type="scientific">Halovivax cerinus</name>
    <dbReference type="NCBI Taxonomy" id="1487865"/>
    <lineage>
        <taxon>Archaea</taxon>
        <taxon>Methanobacteriati</taxon>
        <taxon>Methanobacteriota</taxon>
        <taxon>Stenosarchaea group</taxon>
        <taxon>Halobacteria</taxon>
        <taxon>Halobacteriales</taxon>
        <taxon>Natrialbaceae</taxon>
        <taxon>Halovivax</taxon>
    </lineage>
</organism>
<accession>A0ABD5NJY7</accession>
<dbReference type="RefSeq" id="WP_256532061.1">
    <property type="nucleotide sequence ID" value="NZ_CP101824.1"/>
</dbReference>
<dbReference type="AlphaFoldDB" id="A0ABD5NJY7"/>
<dbReference type="Gene3D" id="3.30.70.920">
    <property type="match status" value="1"/>
</dbReference>
<dbReference type="Proteomes" id="UP001595846">
    <property type="component" value="Unassembled WGS sequence"/>
</dbReference>